<dbReference type="RefSeq" id="WP_062966972.1">
    <property type="nucleotide sequence ID" value="NZ_JAAXOS010000008.1"/>
</dbReference>
<dbReference type="InterPro" id="IPR015421">
    <property type="entry name" value="PyrdxlP-dep_Trfase_major"/>
</dbReference>
<comment type="caution">
    <text evidence="3">The sequence shown here is derived from an EMBL/GenBank/DDBJ whole genome shotgun (WGS) entry which is preliminary data.</text>
</comment>
<evidence type="ECO:0000313" key="3">
    <source>
        <dbReference type="EMBL" id="NKY28156.1"/>
    </source>
</evidence>
<keyword evidence="4" id="KW-1185">Reference proteome</keyword>
<dbReference type="InterPro" id="IPR004839">
    <property type="entry name" value="Aminotransferase_I/II_large"/>
</dbReference>
<gene>
    <name evidence="3" type="ORF">HGB38_18280</name>
</gene>
<keyword evidence="3" id="KW-0032">Aminotransferase</keyword>
<dbReference type="GO" id="GO:0006520">
    <property type="term" value="P:amino acid metabolic process"/>
    <property type="evidence" value="ECO:0007669"/>
    <property type="project" value="TreeGrafter"/>
</dbReference>
<protein>
    <submittedName>
        <fullName evidence="3">Pyridoxal phosphate-dependent aminotransferase</fullName>
    </submittedName>
</protein>
<dbReference type="EMBL" id="JAAXOS010000008">
    <property type="protein sequence ID" value="NKY28156.1"/>
    <property type="molecule type" value="Genomic_DNA"/>
</dbReference>
<dbReference type="PANTHER" id="PTHR43795">
    <property type="entry name" value="BIFUNCTIONAL ASPARTATE AMINOTRANSFERASE AND GLUTAMATE/ASPARTATE-PREPHENATE AMINOTRANSFERASE-RELATED"/>
    <property type="match status" value="1"/>
</dbReference>
<dbReference type="CDD" id="cd00609">
    <property type="entry name" value="AAT_like"/>
    <property type="match status" value="1"/>
</dbReference>
<sequence length="479" mass="51779">MTQSHVLTDPLADLAMLTNRSEARKRLVRGHVSRDAWFAGTGGLRHSGVIDAYHGETGRAPDAHAVAALDRAWRESLHIAPAAEYLDGRLYDKRQPLILRELAARRLFGRLSHPVEGVPGVRVRAEEVIVCPYSSTMLLEEAVASLARPGGVIVCPEGFYKSSSIHVEKFGLRIVSCPVAPDDGFKIDPVRLARCLDGLRATGELCGVLLTLPGNPVVADYTAVELAEIGRVLLDCGVPVICDMAFDLLVASHIPVAALHVPTEQGVRRLYDVVLTITGNSKGYNAFGPCKMGAACTGDSAWLERIRERLTISFQRETTHLARAILEHTSEDYFARNHALMRAQIERACGHIAAINTRLGAEILRPLGNPEGMFVSVVFDRALLDAAGVHTSAQVEDLLLAVAGVDSVALDRTGSLRPGVRLNVLAPRKAPRHESPALLDELFDRLEQLIRDIAGGLTYRAALADRGLTALVAEPGAAR</sequence>
<keyword evidence="3" id="KW-0808">Transferase</keyword>
<name>A0A7X6L5F1_9NOCA</name>
<dbReference type="Proteomes" id="UP000540698">
    <property type="component" value="Unassembled WGS sequence"/>
</dbReference>
<dbReference type="Pfam" id="PF00155">
    <property type="entry name" value="Aminotran_1_2"/>
    <property type="match status" value="1"/>
</dbReference>
<evidence type="ECO:0000259" key="2">
    <source>
        <dbReference type="Pfam" id="PF00155"/>
    </source>
</evidence>
<dbReference type="GO" id="GO:0008483">
    <property type="term" value="F:transaminase activity"/>
    <property type="evidence" value="ECO:0007669"/>
    <property type="project" value="UniProtKB-KW"/>
</dbReference>
<keyword evidence="1" id="KW-0663">Pyridoxal phosphate</keyword>
<reference evidence="3 4" key="1">
    <citation type="submission" date="2020-04" db="EMBL/GenBank/DDBJ databases">
        <title>MicrobeNet Type strains.</title>
        <authorList>
            <person name="Nicholson A.C."/>
        </authorList>
    </citation>
    <scope>NUCLEOTIDE SEQUENCE [LARGE SCALE GENOMIC DNA]</scope>
    <source>
        <strain evidence="3 4">DSM 44956</strain>
    </source>
</reference>
<proteinExistence type="predicted"/>
<accession>A0A7X6L5F1</accession>
<dbReference type="Gene3D" id="3.40.640.10">
    <property type="entry name" value="Type I PLP-dependent aspartate aminotransferase-like (Major domain)"/>
    <property type="match status" value="1"/>
</dbReference>
<dbReference type="InterPro" id="IPR050478">
    <property type="entry name" value="Ethylene_sulfur-biosynth"/>
</dbReference>
<evidence type="ECO:0000256" key="1">
    <source>
        <dbReference type="ARBA" id="ARBA00022898"/>
    </source>
</evidence>
<dbReference type="InterPro" id="IPR015424">
    <property type="entry name" value="PyrdxlP-dep_Trfase"/>
</dbReference>
<evidence type="ECO:0000313" key="4">
    <source>
        <dbReference type="Proteomes" id="UP000540698"/>
    </source>
</evidence>
<dbReference type="GO" id="GO:0030170">
    <property type="term" value="F:pyridoxal phosphate binding"/>
    <property type="evidence" value="ECO:0007669"/>
    <property type="project" value="InterPro"/>
</dbReference>
<dbReference type="AlphaFoldDB" id="A0A7X6L5F1"/>
<organism evidence="3 4">
    <name type="scientific">Nocardia gamkensis</name>
    <dbReference type="NCBI Taxonomy" id="352869"/>
    <lineage>
        <taxon>Bacteria</taxon>
        <taxon>Bacillati</taxon>
        <taxon>Actinomycetota</taxon>
        <taxon>Actinomycetes</taxon>
        <taxon>Mycobacteriales</taxon>
        <taxon>Nocardiaceae</taxon>
        <taxon>Nocardia</taxon>
    </lineage>
</organism>
<dbReference type="SUPFAM" id="SSF53383">
    <property type="entry name" value="PLP-dependent transferases"/>
    <property type="match status" value="1"/>
</dbReference>
<dbReference type="PANTHER" id="PTHR43795:SF2">
    <property type="entry name" value="BIFUNCTIONAL ASPARTATE AMINOTRANSFERASE AND GLUTAMATE_ASPARTATE-PREPHENATE AMINOTRANSFERASE"/>
    <property type="match status" value="1"/>
</dbReference>
<feature type="domain" description="Aminotransferase class I/classII large" evidence="2">
    <location>
        <begin position="119"/>
        <end position="393"/>
    </location>
</feature>